<dbReference type="Pfam" id="PF03492">
    <property type="entry name" value="Methyltransf_7"/>
    <property type="match status" value="1"/>
</dbReference>
<evidence type="ECO:0000313" key="5">
    <source>
        <dbReference type="EMBL" id="KAK9684283.1"/>
    </source>
</evidence>
<keyword evidence="2" id="KW-0808">Transferase</keyword>
<dbReference type="SUPFAM" id="SSF53335">
    <property type="entry name" value="S-adenosyl-L-methionine-dependent methyltransferases"/>
    <property type="match status" value="1"/>
</dbReference>
<keyword evidence="1" id="KW-0489">Methyltransferase</keyword>
<evidence type="ECO:0000256" key="1">
    <source>
        <dbReference type="ARBA" id="ARBA00022603"/>
    </source>
</evidence>
<dbReference type="InterPro" id="IPR029063">
    <property type="entry name" value="SAM-dependent_MTases_sf"/>
</dbReference>
<gene>
    <name evidence="5" type="ORF">RND81_10G198800</name>
</gene>
<dbReference type="Gene3D" id="3.40.50.150">
    <property type="entry name" value="Vaccinia Virus protein VP39"/>
    <property type="match status" value="1"/>
</dbReference>
<dbReference type="EMBL" id="JBDFQZ010000010">
    <property type="protein sequence ID" value="KAK9684283.1"/>
    <property type="molecule type" value="Genomic_DNA"/>
</dbReference>
<dbReference type="GO" id="GO:0008168">
    <property type="term" value="F:methyltransferase activity"/>
    <property type="evidence" value="ECO:0007669"/>
    <property type="project" value="UniProtKB-KW"/>
</dbReference>
<evidence type="ECO:0000256" key="4">
    <source>
        <dbReference type="ARBA" id="ARBA00022842"/>
    </source>
</evidence>
<dbReference type="InterPro" id="IPR042086">
    <property type="entry name" value="MeTrfase_capping"/>
</dbReference>
<keyword evidence="3" id="KW-0479">Metal-binding</keyword>
<reference evidence="5" key="1">
    <citation type="submission" date="2024-03" db="EMBL/GenBank/DDBJ databases">
        <title>WGS assembly of Saponaria officinalis var. Norfolk2.</title>
        <authorList>
            <person name="Jenkins J."/>
            <person name="Shu S."/>
            <person name="Grimwood J."/>
            <person name="Barry K."/>
            <person name="Goodstein D."/>
            <person name="Schmutz J."/>
            <person name="Leebens-Mack J."/>
            <person name="Osbourn A."/>
        </authorList>
    </citation>
    <scope>NUCLEOTIDE SEQUENCE [LARGE SCALE GENOMIC DNA]</scope>
    <source>
        <strain evidence="5">JIC</strain>
    </source>
</reference>
<dbReference type="GO" id="GO:0046872">
    <property type="term" value="F:metal ion binding"/>
    <property type="evidence" value="ECO:0007669"/>
    <property type="project" value="UniProtKB-KW"/>
</dbReference>
<protein>
    <submittedName>
        <fullName evidence="5">Uncharacterized protein</fullName>
    </submittedName>
</protein>
<dbReference type="Gene3D" id="1.10.1200.270">
    <property type="entry name" value="Methyltransferase, alpha-helical capping domain"/>
    <property type="match status" value="1"/>
</dbReference>
<sequence>MEMQEILGMNHGEGQFSYAHNSFAIPGKIFTHKIKPAVEKAIKYQLLRDITKQYKVLNVADLGSGVGPTPIALLATIMETVHNVYKEMKSENDDQVPEVQIYMSDLPSNDFNMLFKDAAKIQGQRRDGMPLCFVIGAPGSFHGRLFSTKSLHFVHSSSALHWLSQVPLGVYNEEGMAMNKKSILASETSTPEVVESYFAQFKSDFTSFLTCRSKEVVTDAYMLLSFPGRGSIKPCQYLFFTHLFQAFASLVSKGVITEEKLDSFNLPIYFPCKEEIEGIISEEGSFIIKNMEVTIEGAAVDIKDIQLRAEAIAKFLRCTTETITSYHFGAQIWDLLQPVLQQVILKHLNSINDPYHIPFLIILLEKKLD</sequence>
<keyword evidence="4" id="KW-0460">Magnesium</keyword>
<dbReference type="PANTHER" id="PTHR31009">
    <property type="entry name" value="S-ADENOSYL-L-METHIONINE:CARBOXYL METHYLTRANSFERASE FAMILY PROTEIN"/>
    <property type="match status" value="1"/>
</dbReference>
<comment type="caution">
    <text evidence="5">The sequence shown here is derived from an EMBL/GenBank/DDBJ whole genome shotgun (WGS) entry which is preliminary data.</text>
</comment>
<organism evidence="5 6">
    <name type="scientific">Saponaria officinalis</name>
    <name type="common">Common soapwort</name>
    <name type="synonym">Lychnis saponaria</name>
    <dbReference type="NCBI Taxonomy" id="3572"/>
    <lineage>
        <taxon>Eukaryota</taxon>
        <taxon>Viridiplantae</taxon>
        <taxon>Streptophyta</taxon>
        <taxon>Embryophyta</taxon>
        <taxon>Tracheophyta</taxon>
        <taxon>Spermatophyta</taxon>
        <taxon>Magnoliopsida</taxon>
        <taxon>eudicotyledons</taxon>
        <taxon>Gunneridae</taxon>
        <taxon>Pentapetalae</taxon>
        <taxon>Caryophyllales</taxon>
        <taxon>Caryophyllaceae</taxon>
        <taxon>Caryophylleae</taxon>
        <taxon>Saponaria</taxon>
    </lineage>
</organism>
<evidence type="ECO:0000256" key="3">
    <source>
        <dbReference type="ARBA" id="ARBA00022723"/>
    </source>
</evidence>
<accession>A0AAW1I5V4</accession>
<evidence type="ECO:0000256" key="2">
    <source>
        <dbReference type="ARBA" id="ARBA00022679"/>
    </source>
</evidence>
<keyword evidence="6" id="KW-1185">Reference proteome</keyword>
<dbReference type="GO" id="GO:0032259">
    <property type="term" value="P:methylation"/>
    <property type="evidence" value="ECO:0007669"/>
    <property type="project" value="UniProtKB-KW"/>
</dbReference>
<proteinExistence type="predicted"/>
<name>A0AAW1I5V4_SAPOF</name>
<evidence type="ECO:0000313" key="6">
    <source>
        <dbReference type="Proteomes" id="UP001443914"/>
    </source>
</evidence>
<dbReference type="AlphaFoldDB" id="A0AAW1I5V4"/>
<dbReference type="InterPro" id="IPR005299">
    <property type="entry name" value="MeTrfase_7"/>
</dbReference>
<dbReference type="Proteomes" id="UP001443914">
    <property type="component" value="Unassembled WGS sequence"/>
</dbReference>